<gene>
    <name evidence="5" type="ORF">HUG10_09065</name>
</gene>
<accession>A0A7D5GBP6</accession>
<evidence type="ECO:0000256" key="2">
    <source>
        <dbReference type="RuleBase" id="RU003616"/>
    </source>
</evidence>
<dbReference type="CDD" id="cd06464">
    <property type="entry name" value="ACD_sHsps-like"/>
    <property type="match status" value="1"/>
</dbReference>
<dbReference type="RefSeq" id="WP_179169267.1">
    <property type="nucleotide sequence ID" value="NZ_CP058529.1"/>
</dbReference>
<proteinExistence type="inferred from homology"/>
<dbReference type="OrthoDB" id="261383at2157"/>
<dbReference type="PROSITE" id="PS01031">
    <property type="entry name" value="SHSP"/>
    <property type="match status" value="1"/>
</dbReference>
<keyword evidence="6" id="KW-1185">Reference proteome</keyword>
<sequence length="118" mass="13121">MSTLREALRELPAAVFADLLESDDEYLLVIDLPGATAETTEVTFEGGRLDVEARREKDVPADFEYVEEERRLFLDADLPLPPDATDEEANASMDRGVLEVRLPKRTATADRTIPVTDA</sequence>
<dbReference type="EMBL" id="CP058529">
    <property type="protein sequence ID" value="QLG27692.1"/>
    <property type="molecule type" value="Genomic_DNA"/>
</dbReference>
<name>A0A7D5GBP6_9EURY</name>
<dbReference type="Gene3D" id="2.60.40.790">
    <property type="match status" value="1"/>
</dbReference>
<dbReference type="SUPFAM" id="SSF49764">
    <property type="entry name" value="HSP20-like chaperones"/>
    <property type="match status" value="1"/>
</dbReference>
<evidence type="ECO:0000313" key="6">
    <source>
        <dbReference type="Proteomes" id="UP000509750"/>
    </source>
</evidence>
<dbReference type="InterPro" id="IPR008978">
    <property type="entry name" value="HSP20-like_chaperone"/>
</dbReference>
<evidence type="ECO:0000313" key="5">
    <source>
        <dbReference type="EMBL" id="QLG27692.1"/>
    </source>
</evidence>
<dbReference type="Pfam" id="PF00011">
    <property type="entry name" value="HSP20"/>
    <property type="match status" value="1"/>
</dbReference>
<evidence type="ECO:0000259" key="4">
    <source>
        <dbReference type="PROSITE" id="PS01031"/>
    </source>
</evidence>
<evidence type="ECO:0000256" key="3">
    <source>
        <dbReference type="SAM" id="MobiDB-lite"/>
    </source>
</evidence>
<feature type="domain" description="SHSP" evidence="4">
    <location>
        <begin position="6"/>
        <end position="118"/>
    </location>
</feature>
<protein>
    <submittedName>
        <fullName evidence="5">Hsp20/alpha crystallin family protein</fullName>
    </submittedName>
</protein>
<dbReference type="GeneID" id="56028980"/>
<dbReference type="InterPro" id="IPR002068">
    <property type="entry name" value="A-crystallin/Hsp20_dom"/>
</dbReference>
<dbReference type="Proteomes" id="UP000509750">
    <property type="component" value="Chromosome"/>
</dbReference>
<reference evidence="5 6" key="1">
    <citation type="submission" date="2020-07" db="EMBL/GenBank/DDBJ databases">
        <title>Gai3-2, isolated from salt lake.</title>
        <authorList>
            <person name="Cui H."/>
            <person name="Shi X."/>
        </authorList>
    </citation>
    <scope>NUCLEOTIDE SEQUENCE [LARGE SCALE GENOMIC DNA]</scope>
    <source>
        <strain evidence="5 6">Gai3-2</strain>
    </source>
</reference>
<comment type="similarity">
    <text evidence="1 2">Belongs to the small heat shock protein (HSP20) family.</text>
</comment>
<organism evidence="5 6">
    <name type="scientific">Halorarum halophilum</name>
    <dbReference type="NCBI Taxonomy" id="2743090"/>
    <lineage>
        <taxon>Archaea</taxon>
        <taxon>Methanobacteriati</taxon>
        <taxon>Methanobacteriota</taxon>
        <taxon>Stenosarchaea group</taxon>
        <taxon>Halobacteria</taxon>
        <taxon>Halobacteriales</taxon>
        <taxon>Haloferacaceae</taxon>
        <taxon>Halorarum</taxon>
    </lineage>
</organism>
<evidence type="ECO:0000256" key="1">
    <source>
        <dbReference type="PROSITE-ProRule" id="PRU00285"/>
    </source>
</evidence>
<dbReference type="AlphaFoldDB" id="A0A7D5GBP6"/>
<dbReference type="KEGG" id="halg:HUG10_09065"/>
<feature type="region of interest" description="Disordered" evidence="3">
    <location>
        <begin position="77"/>
        <end position="96"/>
    </location>
</feature>